<dbReference type="CDD" id="cd00739">
    <property type="entry name" value="DHPS"/>
    <property type="match status" value="1"/>
</dbReference>
<accession>A0AAW1Q9P7</accession>
<dbReference type="SUPFAM" id="SSF51717">
    <property type="entry name" value="Dihydropteroate synthetase-like"/>
    <property type="match status" value="1"/>
</dbReference>
<evidence type="ECO:0000256" key="2">
    <source>
        <dbReference type="ARBA" id="ARBA00000198"/>
    </source>
</evidence>
<dbReference type="PANTHER" id="PTHR20941">
    <property type="entry name" value="FOLATE SYNTHESIS PROTEINS"/>
    <property type="match status" value="1"/>
</dbReference>
<dbReference type="GO" id="GO:0005524">
    <property type="term" value="F:ATP binding"/>
    <property type="evidence" value="ECO:0007669"/>
    <property type="project" value="UniProtKB-KW"/>
</dbReference>
<organism evidence="17 18">
    <name type="scientific">Apatococcus lobatus</name>
    <dbReference type="NCBI Taxonomy" id="904363"/>
    <lineage>
        <taxon>Eukaryota</taxon>
        <taxon>Viridiplantae</taxon>
        <taxon>Chlorophyta</taxon>
        <taxon>core chlorophytes</taxon>
        <taxon>Trebouxiophyceae</taxon>
        <taxon>Chlorellales</taxon>
        <taxon>Chlorellaceae</taxon>
        <taxon>Apatococcus</taxon>
    </lineage>
</organism>
<dbReference type="GO" id="GO:0046656">
    <property type="term" value="P:folic acid biosynthetic process"/>
    <property type="evidence" value="ECO:0007669"/>
    <property type="project" value="UniProtKB-KW"/>
</dbReference>
<protein>
    <recommendedName>
        <fullName evidence="16">Pterin-binding domain-containing protein</fullName>
    </recommendedName>
</protein>
<comment type="catalytic activity">
    <reaction evidence="2">
        <text>6-hydroxymethyl-7,8-dihydropterin + ATP = (7,8-dihydropterin-6-yl)methyl diphosphate + AMP + H(+)</text>
        <dbReference type="Rhea" id="RHEA:11412"/>
        <dbReference type="ChEBI" id="CHEBI:15378"/>
        <dbReference type="ChEBI" id="CHEBI:30616"/>
        <dbReference type="ChEBI" id="CHEBI:44841"/>
        <dbReference type="ChEBI" id="CHEBI:72950"/>
        <dbReference type="ChEBI" id="CHEBI:456215"/>
        <dbReference type="EC" id="2.7.6.3"/>
    </reaction>
</comment>
<reference evidence="17 18" key="1">
    <citation type="journal article" date="2024" name="Nat. Commun.">
        <title>Phylogenomics reveals the evolutionary origins of lichenization in chlorophyte algae.</title>
        <authorList>
            <person name="Puginier C."/>
            <person name="Libourel C."/>
            <person name="Otte J."/>
            <person name="Skaloud P."/>
            <person name="Haon M."/>
            <person name="Grisel S."/>
            <person name="Petersen M."/>
            <person name="Berrin J.G."/>
            <person name="Delaux P.M."/>
            <person name="Dal Grande F."/>
            <person name="Keller J."/>
        </authorList>
    </citation>
    <scope>NUCLEOTIDE SEQUENCE [LARGE SCALE GENOMIC DNA]</scope>
    <source>
        <strain evidence="17 18">SAG 2145</strain>
    </source>
</reference>
<dbReference type="InterPro" id="IPR011005">
    <property type="entry name" value="Dihydropteroate_synth-like_sf"/>
</dbReference>
<dbReference type="PROSITE" id="PS00793">
    <property type="entry name" value="DHPS_2"/>
    <property type="match status" value="1"/>
</dbReference>
<dbReference type="GO" id="GO:0016301">
    <property type="term" value="F:kinase activity"/>
    <property type="evidence" value="ECO:0007669"/>
    <property type="project" value="UniProtKB-KW"/>
</dbReference>
<comment type="catalytic activity">
    <reaction evidence="1">
        <text>(7,8-dihydropterin-6-yl)methyl diphosphate + 4-aminobenzoate = 7,8-dihydropteroate + diphosphate</text>
        <dbReference type="Rhea" id="RHEA:19949"/>
        <dbReference type="ChEBI" id="CHEBI:17836"/>
        <dbReference type="ChEBI" id="CHEBI:17839"/>
        <dbReference type="ChEBI" id="CHEBI:33019"/>
        <dbReference type="ChEBI" id="CHEBI:72950"/>
        <dbReference type="EC" id="2.5.1.15"/>
    </reaction>
</comment>
<gene>
    <name evidence="17" type="ORF">WJX74_004633</name>
</gene>
<dbReference type="InterPro" id="IPR035907">
    <property type="entry name" value="Hppk_sf"/>
</dbReference>
<keyword evidence="18" id="KW-1185">Reference proteome</keyword>
<dbReference type="InterPro" id="IPR006390">
    <property type="entry name" value="DHP_synth_dom"/>
</dbReference>
<dbReference type="InterPro" id="IPR045031">
    <property type="entry name" value="DHP_synth-like"/>
</dbReference>
<keyword evidence="10" id="KW-0418">Kinase</keyword>
<dbReference type="PROSITE" id="PS50972">
    <property type="entry name" value="PTERIN_BINDING"/>
    <property type="match status" value="1"/>
</dbReference>
<evidence type="ECO:0000256" key="11">
    <source>
        <dbReference type="ARBA" id="ARBA00022840"/>
    </source>
</evidence>
<dbReference type="Gene3D" id="3.20.20.20">
    <property type="entry name" value="Dihydropteroate synthase-like"/>
    <property type="match status" value="1"/>
</dbReference>
<dbReference type="InterPro" id="IPR000550">
    <property type="entry name" value="Hppk"/>
</dbReference>
<evidence type="ECO:0000256" key="14">
    <source>
        <dbReference type="ARBA" id="ARBA00023268"/>
    </source>
</evidence>
<comment type="pathway">
    <text evidence="5">Cofactor biosynthesis; tetrahydrofolate biosynthesis; 2-amino-4-hydroxy-6-hydroxymethyl-7,8-dihydropteridine diphosphate from 7,8-dihydroneopterin triphosphate: step 4/4.</text>
</comment>
<dbReference type="GO" id="GO:0003848">
    <property type="term" value="F:2-amino-4-hydroxy-6-hydroxymethyldihydropteridine diphosphokinase activity"/>
    <property type="evidence" value="ECO:0007669"/>
    <property type="project" value="UniProtKB-EC"/>
</dbReference>
<keyword evidence="11" id="KW-0067">ATP-binding</keyword>
<keyword evidence="13" id="KW-0289">Folate biosynthesis</keyword>
<evidence type="ECO:0000256" key="7">
    <source>
        <dbReference type="ARBA" id="ARBA00022679"/>
    </source>
</evidence>
<dbReference type="GO" id="GO:0004156">
    <property type="term" value="F:dihydropteroate synthase activity"/>
    <property type="evidence" value="ECO:0007669"/>
    <property type="project" value="UniProtKB-EC"/>
</dbReference>
<name>A0AAW1Q9P7_9CHLO</name>
<dbReference type="GO" id="GO:0046872">
    <property type="term" value="F:metal ion binding"/>
    <property type="evidence" value="ECO:0007669"/>
    <property type="project" value="UniProtKB-KW"/>
</dbReference>
<comment type="similarity">
    <text evidence="6">In the C-terminal section; belongs to the DHPS family.</text>
</comment>
<evidence type="ECO:0000256" key="10">
    <source>
        <dbReference type="ARBA" id="ARBA00022777"/>
    </source>
</evidence>
<evidence type="ECO:0000313" key="18">
    <source>
        <dbReference type="Proteomes" id="UP001438707"/>
    </source>
</evidence>
<dbReference type="SUPFAM" id="SSF55083">
    <property type="entry name" value="6-hydroxymethyl-7,8-dihydropterin pyrophosphokinase, HPPK"/>
    <property type="match status" value="1"/>
</dbReference>
<dbReference type="PROSITE" id="PS00794">
    <property type="entry name" value="HPPK"/>
    <property type="match status" value="1"/>
</dbReference>
<dbReference type="Proteomes" id="UP001438707">
    <property type="component" value="Unassembled WGS sequence"/>
</dbReference>
<evidence type="ECO:0000256" key="8">
    <source>
        <dbReference type="ARBA" id="ARBA00022723"/>
    </source>
</evidence>
<comment type="caution">
    <text evidence="17">The sequence shown here is derived from an EMBL/GenBank/DDBJ whole genome shotgun (WGS) entry which is preliminary data.</text>
</comment>
<evidence type="ECO:0000256" key="6">
    <source>
        <dbReference type="ARBA" id="ARBA00009951"/>
    </source>
</evidence>
<evidence type="ECO:0000256" key="12">
    <source>
        <dbReference type="ARBA" id="ARBA00022842"/>
    </source>
</evidence>
<dbReference type="InterPro" id="IPR000489">
    <property type="entry name" value="Pterin-binding_dom"/>
</dbReference>
<comment type="cofactor">
    <cofactor evidence="3">
        <name>Mg(2+)</name>
        <dbReference type="ChEBI" id="CHEBI:18420"/>
    </cofactor>
</comment>
<feature type="region of interest" description="Disordered" evidence="15">
    <location>
        <begin position="262"/>
        <end position="285"/>
    </location>
</feature>
<dbReference type="PANTHER" id="PTHR20941:SF1">
    <property type="entry name" value="FOLIC ACID SYNTHESIS PROTEIN FOL1"/>
    <property type="match status" value="1"/>
</dbReference>
<dbReference type="AlphaFoldDB" id="A0AAW1Q9P7"/>
<evidence type="ECO:0000256" key="5">
    <source>
        <dbReference type="ARBA" id="ARBA00005051"/>
    </source>
</evidence>
<comment type="pathway">
    <text evidence="4">Cofactor biosynthesis; tetrahydrofolate biosynthesis; 7,8-dihydrofolate from 2-amino-4-hydroxy-6-hydroxymethyl-7,8-dihydropteridine diphosphate and 4-aminobenzoate: step 1/2.</text>
</comment>
<dbReference type="EMBL" id="JALJOS010000065">
    <property type="protein sequence ID" value="KAK9817553.1"/>
    <property type="molecule type" value="Genomic_DNA"/>
</dbReference>
<evidence type="ECO:0000256" key="3">
    <source>
        <dbReference type="ARBA" id="ARBA00001946"/>
    </source>
</evidence>
<evidence type="ECO:0000256" key="9">
    <source>
        <dbReference type="ARBA" id="ARBA00022741"/>
    </source>
</evidence>
<dbReference type="Pfam" id="PF00809">
    <property type="entry name" value="Pterin_bind"/>
    <property type="match status" value="1"/>
</dbReference>
<keyword evidence="7" id="KW-0808">Transferase</keyword>
<dbReference type="Gene3D" id="3.30.70.560">
    <property type="entry name" value="7,8-Dihydro-6-hydroxymethylpterin-pyrophosphokinase HPPK"/>
    <property type="match status" value="1"/>
</dbReference>
<dbReference type="Pfam" id="PF01288">
    <property type="entry name" value="HPPK"/>
    <property type="match status" value="1"/>
</dbReference>
<keyword evidence="12" id="KW-0460">Magnesium</keyword>
<keyword evidence="9" id="KW-0547">Nucleotide-binding</keyword>
<evidence type="ECO:0000256" key="15">
    <source>
        <dbReference type="SAM" id="MobiDB-lite"/>
    </source>
</evidence>
<feature type="domain" description="Pterin-binding" evidence="16">
    <location>
        <begin position="384"/>
        <end position="653"/>
    </location>
</feature>
<evidence type="ECO:0000256" key="4">
    <source>
        <dbReference type="ARBA" id="ARBA00004763"/>
    </source>
</evidence>
<dbReference type="NCBIfam" id="TIGR01496">
    <property type="entry name" value="DHPS"/>
    <property type="match status" value="1"/>
</dbReference>
<evidence type="ECO:0000256" key="1">
    <source>
        <dbReference type="ARBA" id="ARBA00000012"/>
    </source>
</evidence>
<evidence type="ECO:0000256" key="13">
    <source>
        <dbReference type="ARBA" id="ARBA00022909"/>
    </source>
</evidence>
<dbReference type="NCBIfam" id="TIGR01498">
    <property type="entry name" value="folK"/>
    <property type="match status" value="1"/>
</dbReference>
<proteinExistence type="inferred from homology"/>
<evidence type="ECO:0000259" key="16">
    <source>
        <dbReference type="PROSITE" id="PS50972"/>
    </source>
</evidence>
<feature type="compositionally biased region" description="Polar residues" evidence="15">
    <location>
        <begin position="262"/>
        <end position="276"/>
    </location>
</feature>
<keyword evidence="8" id="KW-0479">Metal-binding</keyword>
<dbReference type="PROSITE" id="PS00792">
    <property type="entry name" value="DHPS_1"/>
    <property type="match status" value="1"/>
</dbReference>
<dbReference type="GO" id="GO:0046654">
    <property type="term" value="P:tetrahydrofolate biosynthetic process"/>
    <property type="evidence" value="ECO:0007669"/>
    <property type="project" value="TreeGrafter"/>
</dbReference>
<evidence type="ECO:0000313" key="17">
    <source>
        <dbReference type="EMBL" id="KAK9817553.1"/>
    </source>
</evidence>
<keyword evidence="14" id="KW-0511">Multifunctional enzyme</keyword>
<dbReference type="FunFam" id="3.20.20.20:FF:000006">
    <property type="entry name" value="Dihydropteroate synthase"/>
    <property type="match status" value="1"/>
</dbReference>
<dbReference type="CDD" id="cd00483">
    <property type="entry name" value="HPPK"/>
    <property type="match status" value="1"/>
</dbReference>
<sequence length="678" mass="74514">MQRQICALMSSAVEPLQAAQNFARTSWLTYSKAVPGMRWLRVLSQFARSYSTEGHQMHAVKDVVVAIGANQGQRYQNFILALDLLQDRQCQVARYSRLYETAPAYVTDQDPFLNAAVLLRTYLPPEALLRTLKDVEAELGRKVKAKRWGPRPIDLDIIFYHGEAFSSSALQVPHPRWHERSFVLAPLADLLSHDELDTSAFSMRGATARSATQPFSYVNKQDLDKQCAALFDELQDSYSRQAARLKGQSQFLQDLREQFLQQQPTEGSISSNGNAESSDELAKRSSQLLSHAAPAILLQQVLSAMDKDDMSQQAGTAAESPAAVFEEMSEPEGKYMRACDSSYWRPSSIGTFGRQGHQQSQGDVDIQCVLPLGDESAWAWEGRSHVMGILNITPDSFSDGGQYTSSHKAVEQARRLVAEGATMLDVGGQSTRPHALYIEPDEELRRVLPVIRALVEDDVLRATTPKVLISIDTFHAKVAAGAIEAGAHIVNDVSGGSLDPDMYSVVAKLGVPYIIMHMRGNPRTMQYSKHITYRDICAEVAGEVNERVQDAVAAGIKPWMIITDPGIGFSKTAQGCLELMAGLQRFRQELQPPLQKMPILAGPSRKRFLGNIIGSQTNEAKDRATAVAASVCVANSADIIRAHNAAAVRDALDVADAIRASMTPPSVYLHGYLSDTAR</sequence>